<dbReference type="GO" id="GO:0005524">
    <property type="term" value="F:ATP binding"/>
    <property type="evidence" value="ECO:0007669"/>
    <property type="project" value="UniProtKB-KW"/>
</dbReference>
<gene>
    <name evidence="4" type="ORF">SAMN04515678_11421</name>
</gene>
<protein>
    <submittedName>
        <fullName evidence="4">Exodeoxyribonuclease-5</fullName>
    </submittedName>
</protein>
<dbReference type="AlphaFoldDB" id="A0A1I2CNT1"/>
<evidence type="ECO:0000259" key="3">
    <source>
        <dbReference type="Pfam" id="PF13538"/>
    </source>
</evidence>
<evidence type="ECO:0000313" key="4">
    <source>
        <dbReference type="EMBL" id="SFE69928.1"/>
    </source>
</evidence>
<evidence type="ECO:0000256" key="1">
    <source>
        <dbReference type="ARBA" id="ARBA00022741"/>
    </source>
</evidence>
<feature type="domain" description="UvrD-like helicase C-terminal" evidence="3">
    <location>
        <begin position="320"/>
        <end position="367"/>
    </location>
</feature>
<dbReference type="SUPFAM" id="SSF52540">
    <property type="entry name" value="P-loop containing nucleoside triphosphate hydrolases"/>
    <property type="match status" value="1"/>
</dbReference>
<proteinExistence type="predicted"/>
<name>A0A1I2CNT1_9RHOB</name>
<sequence>MSAIDFALSPHQLAALDRAKAWLETETAAKPVLRLFGYAGSGKTTIARHIAALVDDEVAFCAVTGKAASVLRQSGCEDATTIHSLIYEPRKTADGSIRYHRRVDGAVFSARLIIADEASMIDDDLAADLLSFGIPVLLLGDPAQLPPVNGAGVFAGGAADILLSEVHRQAQGNPVLRMSIDVRAGRRLEPGIYGTSRVMREEDLCEADLLAADQIIVGRNDTRDTYNCIVRALKGHGGELPVLGDRLVCTANHNRLGLCNGETFDVVSMPTAKGDDLTFLIRSVSAPGEDPIEVTISASGFMDPRASQVWERNPKPRFDYGYAITAHKAQGSQWPNVLVIDESACFQDHAAKWLYTALTRATERVTIAR</sequence>
<reference evidence="4 5" key="1">
    <citation type="submission" date="2016-10" db="EMBL/GenBank/DDBJ databases">
        <authorList>
            <person name="Varghese N."/>
            <person name="Submissions S."/>
        </authorList>
    </citation>
    <scope>NUCLEOTIDE SEQUENCE [LARGE SCALE GENOMIC DNA]</scope>
    <source>
        <strain evidence="5">YIM D21,KCTC 23444,ACCC 10710</strain>
    </source>
</reference>
<dbReference type="RefSeq" id="WP_188129739.1">
    <property type="nucleotide sequence ID" value="NZ_FOMS01000014.1"/>
</dbReference>
<keyword evidence="5" id="KW-1185">Reference proteome</keyword>
<accession>A0A1I2CNT1</accession>
<dbReference type="InterPro" id="IPR050534">
    <property type="entry name" value="Coronavir_polyprotein_1ab"/>
</dbReference>
<evidence type="ECO:0000256" key="2">
    <source>
        <dbReference type="ARBA" id="ARBA00022840"/>
    </source>
</evidence>
<dbReference type="PANTHER" id="PTHR43788:SF6">
    <property type="entry name" value="DNA HELICASE B"/>
    <property type="match status" value="1"/>
</dbReference>
<dbReference type="Pfam" id="PF13604">
    <property type="entry name" value="AAA_30"/>
    <property type="match status" value="1"/>
</dbReference>
<dbReference type="InterPro" id="IPR027785">
    <property type="entry name" value="UvrD-like_helicase_C"/>
</dbReference>
<organism evidence="4 5">
    <name type="scientific">Roseivivax sediminis</name>
    <dbReference type="NCBI Taxonomy" id="936889"/>
    <lineage>
        <taxon>Bacteria</taxon>
        <taxon>Pseudomonadati</taxon>
        <taxon>Pseudomonadota</taxon>
        <taxon>Alphaproteobacteria</taxon>
        <taxon>Rhodobacterales</taxon>
        <taxon>Roseobacteraceae</taxon>
        <taxon>Roseivivax</taxon>
    </lineage>
</organism>
<dbReference type="CDD" id="cd18809">
    <property type="entry name" value="SF1_C_RecD"/>
    <property type="match status" value="1"/>
</dbReference>
<dbReference type="InterPro" id="IPR027417">
    <property type="entry name" value="P-loop_NTPase"/>
</dbReference>
<dbReference type="GO" id="GO:0003678">
    <property type="term" value="F:DNA helicase activity"/>
    <property type="evidence" value="ECO:0007669"/>
    <property type="project" value="UniProtKB-ARBA"/>
</dbReference>
<dbReference type="Pfam" id="PF13538">
    <property type="entry name" value="UvrD_C_2"/>
    <property type="match status" value="1"/>
</dbReference>
<dbReference type="Proteomes" id="UP000325289">
    <property type="component" value="Unassembled WGS sequence"/>
</dbReference>
<dbReference type="Gene3D" id="3.40.50.300">
    <property type="entry name" value="P-loop containing nucleotide triphosphate hydrolases"/>
    <property type="match status" value="2"/>
</dbReference>
<dbReference type="EMBL" id="FOMS01000014">
    <property type="protein sequence ID" value="SFE69928.1"/>
    <property type="molecule type" value="Genomic_DNA"/>
</dbReference>
<dbReference type="PANTHER" id="PTHR43788">
    <property type="entry name" value="DNA2/NAM7 HELICASE FAMILY MEMBER"/>
    <property type="match status" value="1"/>
</dbReference>
<keyword evidence="1" id="KW-0547">Nucleotide-binding</keyword>
<evidence type="ECO:0000313" key="5">
    <source>
        <dbReference type="Proteomes" id="UP000325289"/>
    </source>
</evidence>
<keyword evidence="2" id="KW-0067">ATP-binding</keyword>